<proteinExistence type="predicted"/>
<dbReference type="Proteomes" id="UP000256924">
    <property type="component" value="Unassembled WGS sequence"/>
</dbReference>
<name>A0A3D9AG21_9FLAO</name>
<comment type="caution">
    <text evidence="1">The sequence shown here is derived from an EMBL/GenBank/DDBJ whole genome shotgun (WGS) entry which is preliminary data.</text>
</comment>
<gene>
    <name evidence="1" type="ORF">DRF68_20285</name>
</gene>
<dbReference type="AlphaFoldDB" id="A0A3D9AG21"/>
<protein>
    <submittedName>
        <fullName evidence="1">Uncharacterized protein</fullName>
    </submittedName>
</protein>
<dbReference type="InterPro" id="IPR009061">
    <property type="entry name" value="DNA-bd_dom_put_sf"/>
</dbReference>
<dbReference type="EMBL" id="QNVU01000079">
    <property type="protein sequence ID" value="REC40344.1"/>
    <property type="molecule type" value="Genomic_DNA"/>
</dbReference>
<evidence type="ECO:0000313" key="1">
    <source>
        <dbReference type="EMBL" id="REC40344.1"/>
    </source>
</evidence>
<sequence length="101" mass="11477">MDNNALTYHLTKVFSELEVRIAGRVLSLLTEQGIAAGVPTDSGKFLTDKQLCEHLQISISHFHNFKKAHSDFPSYAIGKNIRYKLSEVEEFLKSNQLKLKK</sequence>
<organism evidence="1 2">
    <name type="scientific">Candidatus Chryseobacterium massiliense</name>
    <dbReference type="NCBI Taxonomy" id="204089"/>
    <lineage>
        <taxon>Bacteria</taxon>
        <taxon>Pseudomonadati</taxon>
        <taxon>Bacteroidota</taxon>
        <taxon>Flavobacteriia</taxon>
        <taxon>Flavobacteriales</taxon>
        <taxon>Weeksellaceae</taxon>
        <taxon>Chryseobacterium group</taxon>
        <taxon>Chryseobacterium</taxon>
    </lineage>
</organism>
<dbReference type="RefSeq" id="WP_116100134.1">
    <property type="nucleotide sequence ID" value="NZ_QNVU01000079.1"/>
</dbReference>
<keyword evidence="2" id="KW-1185">Reference proteome</keyword>
<reference evidence="1 2" key="1">
    <citation type="journal article" date="2004" name="Emerg. Infect. Dis.">
        <title>Amoebae-resisting bacteria isolated from human nasal swabs by amoebal coculture.</title>
        <authorList>
            <person name="Greub G."/>
            <person name="La Scola B."/>
            <person name="Raoult D."/>
        </authorList>
    </citation>
    <scope>NUCLEOTIDE SEQUENCE [LARGE SCALE GENOMIC DNA]</scope>
    <source>
        <strain evidence="1 2">CCUG 51329</strain>
    </source>
</reference>
<evidence type="ECO:0000313" key="2">
    <source>
        <dbReference type="Proteomes" id="UP000256924"/>
    </source>
</evidence>
<dbReference type="SUPFAM" id="SSF46955">
    <property type="entry name" value="Putative DNA-binding domain"/>
    <property type="match status" value="1"/>
</dbReference>
<accession>A0A3D9AG21</accession>